<protein>
    <submittedName>
        <fullName evidence="1">Myo-inositol 2-dehydrogenase</fullName>
    </submittedName>
</protein>
<sequence>MAPTACLASRWPSRRSVNRWYPCHKLIQPGGPSPFRPKYLPNRVILATHLANLSYRTGKKIFWDADRKEVIGS</sequence>
<accession>A0A225DSV1</accession>
<gene>
    <name evidence="1" type="ORF">FRUB_03696</name>
</gene>
<reference evidence="2" key="1">
    <citation type="submission" date="2017-06" db="EMBL/GenBank/DDBJ databases">
        <title>Genome analysis of Fimbriiglobus ruber SP5, the first member of the order Planctomycetales with confirmed chitinolytic capability.</title>
        <authorList>
            <person name="Ravin N.V."/>
            <person name="Rakitin A.L."/>
            <person name="Ivanova A.A."/>
            <person name="Beletsky A.V."/>
            <person name="Kulichevskaya I.S."/>
            <person name="Mardanov A.V."/>
            <person name="Dedysh S.N."/>
        </authorList>
    </citation>
    <scope>NUCLEOTIDE SEQUENCE [LARGE SCALE GENOMIC DNA]</scope>
    <source>
        <strain evidence="2">SP5</strain>
    </source>
</reference>
<dbReference type="Proteomes" id="UP000214646">
    <property type="component" value="Unassembled WGS sequence"/>
</dbReference>
<name>A0A225DSV1_9BACT</name>
<comment type="caution">
    <text evidence="1">The sequence shown here is derived from an EMBL/GenBank/DDBJ whole genome shotgun (WGS) entry which is preliminary data.</text>
</comment>
<dbReference type="EMBL" id="NIDE01000005">
    <property type="protein sequence ID" value="OWK41618.1"/>
    <property type="molecule type" value="Genomic_DNA"/>
</dbReference>
<keyword evidence="2" id="KW-1185">Reference proteome</keyword>
<organism evidence="1 2">
    <name type="scientific">Fimbriiglobus ruber</name>
    <dbReference type="NCBI Taxonomy" id="1908690"/>
    <lineage>
        <taxon>Bacteria</taxon>
        <taxon>Pseudomonadati</taxon>
        <taxon>Planctomycetota</taxon>
        <taxon>Planctomycetia</taxon>
        <taxon>Gemmatales</taxon>
        <taxon>Gemmataceae</taxon>
        <taxon>Fimbriiglobus</taxon>
    </lineage>
</organism>
<dbReference type="AlphaFoldDB" id="A0A225DSV1"/>
<proteinExistence type="predicted"/>
<evidence type="ECO:0000313" key="2">
    <source>
        <dbReference type="Proteomes" id="UP000214646"/>
    </source>
</evidence>
<evidence type="ECO:0000313" key="1">
    <source>
        <dbReference type="EMBL" id="OWK41618.1"/>
    </source>
</evidence>